<evidence type="ECO:0000259" key="2">
    <source>
        <dbReference type="Pfam" id="PF05170"/>
    </source>
</evidence>
<proteinExistence type="predicted"/>
<dbReference type="InterPro" id="IPR007844">
    <property type="entry name" value="AsmA"/>
</dbReference>
<dbReference type="AlphaFoldDB" id="A0A0C2EED7"/>
<dbReference type="InterPro" id="IPR052894">
    <property type="entry name" value="AsmA-related"/>
</dbReference>
<comment type="caution">
    <text evidence="3">The sequence shown here is derived from an EMBL/GenBank/DDBJ whole genome shotgun (WGS) entry which is preliminary data.</text>
</comment>
<dbReference type="RefSeq" id="WP_040098184.1">
    <property type="nucleotide sequence ID" value="NZ_JWJD01000002.1"/>
</dbReference>
<feature type="domain" description="AsmA" evidence="2">
    <location>
        <begin position="1"/>
        <end position="175"/>
    </location>
</feature>
<keyword evidence="1" id="KW-0812">Transmembrane</keyword>
<dbReference type="PANTHER" id="PTHR30441:SF8">
    <property type="entry name" value="DUF748 DOMAIN-CONTAINING PROTEIN"/>
    <property type="match status" value="1"/>
</dbReference>
<evidence type="ECO:0000313" key="3">
    <source>
        <dbReference type="EMBL" id="KIH76993.1"/>
    </source>
</evidence>
<organism evidence="3 4">
    <name type="scientific">Geoalkalibacter ferrihydriticus DSM 17813</name>
    <dbReference type="NCBI Taxonomy" id="1121915"/>
    <lineage>
        <taxon>Bacteria</taxon>
        <taxon>Pseudomonadati</taxon>
        <taxon>Thermodesulfobacteriota</taxon>
        <taxon>Desulfuromonadia</taxon>
        <taxon>Desulfuromonadales</taxon>
        <taxon>Geoalkalibacteraceae</taxon>
        <taxon>Geoalkalibacter</taxon>
    </lineage>
</organism>
<accession>A0A0C2EED7</accession>
<protein>
    <recommendedName>
        <fullName evidence="2">AsmA domain-containing protein</fullName>
    </recommendedName>
</protein>
<keyword evidence="1" id="KW-0472">Membrane</keyword>
<evidence type="ECO:0000313" key="4">
    <source>
        <dbReference type="Proteomes" id="UP000035068"/>
    </source>
</evidence>
<dbReference type="Proteomes" id="UP000035068">
    <property type="component" value="Unassembled WGS sequence"/>
</dbReference>
<reference evidence="3 4" key="1">
    <citation type="submission" date="2014-12" db="EMBL/GenBank/DDBJ databases">
        <title>Genomes of Geoalkalibacter ferrihydriticus and Geoalkalibacter subterraneus, two haloalkaliphilic metal-reducing members of the Geobacteraceae.</title>
        <authorList>
            <person name="Badalamenti J.P."/>
            <person name="Torres C.I."/>
            <person name="Krajmalnik-Brown R."/>
            <person name="Bond D.R."/>
        </authorList>
    </citation>
    <scope>NUCLEOTIDE SEQUENCE [LARGE SCALE GENOMIC DNA]</scope>
    <source>
        <strain evidence="3 4">DSM 17813</strain>
    </source>
</reference>
<feature type="transmembrane region" description="Helical" evidence="1">
    <location>
        <begin position="7"/>
        <end position="30"/>
    </location>
</feature>
<dbReference type="EMBL" id="JWJD01000002">
    <property type="protein sequence ID" value="KIH76993.1"/>
    <property type="molecule type" value="Genomic_DNA"/>
</dbReference>
<dbReference type="GO" id="GO:0005886">
    <property type="term" value="C:plasma membrane"/>
    <property type="evidence" value="ECO:0007669"/>
    <property type="project" value="TreeGrafter"/>
</dbReference>
<dbReference type="PANTHER" id="PTHR30441">
    <property type="entry name" value="DUF748 DOMAIN-CONTAINING PROTEIN"/>
    <property type="match status" value="1"/>
</dbReference>
<keyword evidence="1" id="KW-1133">Transmembrane helix</keyword>
<keyword evidence="4" id="KW-1185">Reference proteome</keyword>
<evidence type="ECO:0000256" key="1">
    <source>
        <dbReference type="SAM" id="Phobius"/>
    </source>
</evidence>
<sequence>MAKTLKIILGVFGGLIALLVVATLALFLFVDAGAYKPQLEAIGSRALGMDVHVEGQVDMGLFKGLNFTLENVRVVNRDSEVAAIAEVRAGIEILPLLKNEVRLRKVALIQPRIHIERDVDGVFNFEKTKTDKPDRIEQVLEFSNVSLANASLHFTDRHSGLEFAAKDCSLELDHLRRATGQRADLLKNLSLTAELACGEFSANDVTATDLTLSVQGQDGIFDVDPIRMDLFGAQGSGSLHGDFAGEDPLYSVRYSLPQFQIEEFFKTLSAEQAAEGLLDFSANLSMQGNTLPQLKQTAEGKILLEGENLTLTGIDLDGVFSRFESSQNFNLIDVGAFFFAGPLGLAVTKGYNFAKIFQGSGGRTDIQTVISEWQIQGGVANAADVAMATNENRVALQGELDFVNNQFNDVIIALIDGQGCAMVQQRIHGSFREPVVDQPSFLKTLAGPAIELFEKARSLFPGGECEVFYTGSVAAPN</sequence>
<gene>
    <name evidence="3" type="ORF">GFER_07965</name>
</gene>
<name>A0A0C2EED7_9BACT</name>
<dbReference type="GO" id="GO:0090313">
    <property type="term" value="P:regulation of protein targeting to membrane"/>
    <property type="evidence" value="ECO:0007669"/>
    <property type="project" value="TreeGrafter"/>
</dbReference>
<dbReference type="Pfam" id="PF05170">
    <property type="entry name" value="AsmA"/>
    <property type="match status" value="1"/>
</dbReference>